<reference evidence="6 7" key="1">
    <citation type="submission" date="2017-11" db="EMBL/GenBank/DDBJ databases">
        <title>Genomic Encyclopedia of Archaeal and Bacterial Type Strains, Phase II (KMG-II): From Individual Species to Whole Genera.</title>
        <authorList>
            <person name="Goeker M."/>
        </authorList>
    </citation>
    <scope>NUCLEOTIDE SEQUENCE [LARGE SCALE GENOMIC DNA]</scope>
    <source>
        <strain evidence="6 7">DSM 27617</strain>
    </source>
</reference>
<dbReference type="PRINTS" id="PR00834">
    <property type="entry name" value="PROTEASES2C"/>
</dbReference>
<sequence>MKSTLKKLLPFAVVGVMSGATTVGALQYFNHDSNNGDQSYFTKSASNVSFAGMNSAAVGEDFVKAAKTTVPAVVTIKNYQSRSTSRASEQDLFDFFFGPQNGRGQQRQQQQAPDNMPSGMGSGVIISPDGYIISNNHVVAGANKLEVVLSNKKSYIATLVGTDPNTDISLLKIEEKGLPYLNFANSDNIEVGQWVLAVGNPLGLNSTVTAGIVSAKGRGIGILSSQGKAANPIESFIQTDAAINPGNSGGALVNTNGDLIGINSAIQSTTGYYQGYGFAVPSNLARKIVEDIKKFGIVQRGFLGVTTIDLSNDQLVAAYNKDQKTNIKAGSGMYVTGFGENSGAEDAGIKKGDIITKIDSYAITDFADLSAAIGSKRPGDKVQVTYLRNGKENVTTATLRDQKGGTSTRTKADLSVTERIGAEFKPLDERFKTDYGLNSGVIATNVTEGGEIAKIGIVDNYIVIEVNGKPVNSQKDVEKILDKYSGNVQVKFVDAYGQIYTRGFKMP</sequence>
<keyword evidence="4" id="KW-0732">Signal</keyword>
<organism evidence="6 7">
    <name type="scientific">Chryseobacterium geocarposphaerae</name>
    <dbReference type="NCBI Taxonomy" id="1416776"/>
    <lineage>
        <taxon>Bacteria</taxon>
        <taxon>Pseudomonadati</taxon>
        <taxon>Bacteroidota</taxon>
        <taxon>Flavobacteriia</taxon>
        <taxon>Flavobacteriales</taxon>
        <taxon>Weeksellaceae</taxon>
        <taxon>Chryseobacterium group</taxon>
        <taxon>Chryseobacterium</taxon>
    </lineage>
</organism>
<evidence type="ECO:0000256" key="2">
    <source>
        <dbReference type="ARBA" id="ARBA00022670"/>
    </source>
</evidence>
<protein>
    <submittedName>
        <fullName evidence="6">Do/DeqQ family serine protease</fullName>
    </submittedName>
</protein>
<dbReference type="InterPro" id="IPR036034">
    <property type="entry name" value="PDZ_sf"/>
</dbReference>
<feature type="domain" description="PDZ" evidence="5">
    <location>
        <begin position="300"/>
        <end position="390"/>
    </location>
</feature>
<dbReference type="Gene3D" id="2.40.10.120">
    <property type="match status" value="1"/>
</dbReference>
<dbReference type="SMART" id="SM00228">
    <property type="entry name" value="PDZ"/>
    <property type="match status" value="2"/>
</dbReference>
<dbReference type="GO" id="GO:0004252">
    <property type="term" value="F:serine-type endopeptidase activity"/>
    <property type="evidence" value="ECO:0007669"/>
    <property type="project" value="InterPro"/>
</dbReference>
<dbReference type="InterPro" id="IPR009003">
    <property type="entry name" value="Peptidase_S1_PA"/>
</dbReference>
<dbReference type="InterPro" id="IPR001940">
    <property type="entry name" value="Peptidase_S1C"/>
</dbReference>
<evidence type="ECO:0000256" key="1">
    <source>
        <dbReference type="ARBA" id="ARBA00010541"/>
    </source>
</evidence>
<evidence type="ECO:0000256" key="3">
    <source>
        <dbReference type="ARBA" id="ARBA00022801"/>
    </source>
</evidence>
<comment type="similarity">
    <text evidence="1">Belongs to the peptidase S1C family.</text>
</comment>
<keyword evidence="7" id="KW-1185">Reference proteome</keyword>
<evidence type="ECO:0000259" key="5">
    <source>
        <dbReference type="PROSITE" id="PS50106"/>
    </source>
</evidence>
<gene>
    <name evidence="6" type="ORF">CLV73_2550</name>
</gene>
<keyword evidence="2 6" id="KW-0645">Protease</keyword>
<dbReference type="EMBL" id="PGFD01000002">
    <property type="protein sequence ID" value="PJJ64195.1"/>
    <property type="molecule type" value="Genomic_DNA"/>
</dbReference>
<dbReference type="GO" id="GO:0006508">
    <property type="term" value="P:proteolysis"/>
    <property type="evidence" value="ECO:0007669"/>
    <property type="project" value="UniProtKB-KW"/>
</dbReference>
<dbReference type="AlphaFoldDB" id="A0A2M9C190"/>
<proteinExistence type="inferred from homology"/>
<evidence type="ECO:0000256" key="4">
    <source>
        <dbReference type="SAM" id="SignalP"/>
    </source>
</evidence>
<comment type="caution">
    <text evidence="6">The sequence shown here is derived from an EMBL/GenBank/DDBJ whole genome shotgun (WGS) entry which is preliminary data.</text>
</comment>
<dbReference type="InterPro" id="IPR001478">
    <property type="entry name" value="PDZ"/>
</dbReference>
<dbReference type="PANTHER" id="PTHR22939:SF129">
    <property type="entry name" value="SERINE PROTEASE HTRA2, MITOCHONDRIAL"/>
    <property type="match status" value="1"/>
</dbReference>
<dbReference type="Gene3D" id="2.30.42.10">
    <property type="match status" value="2"/>
</dbReference>
<dbReference type="OrthoDB" id="9758917at2"/>
<dbReference type="PANTHER" id="PTHR22939">
    <property type="entry name" value="SERINE PROTEASE FAMILY S1C HTRA-RELATED"/>
    <property type="match status" value="1"/>
</dbReference>
<feature type="chain" id="PRO_5014967798" evidence="4">
    <location>
        <begin position="26"/>
        <end position="507"/>
    </location>
</feature>
<feature type="signal peptide" evidence="4">
    <location>
        <begin position="1"/>
        <end position="25"/>
    </location>
</feature>
<dbReference type="SUPFAM" id="SSF50494">
    <property type="entry name" value="Trypsin-like serine proteases"/>
    <property type="match status" value="1"/>
</dbReference>
<dbReference type="SUPFAM" id="SSF50156">
    <property type="entry name" value="PDZ domain-like"/>
    <property type="match status" value="2"/>
</dbReference>
<name>A0A2M9C190_9FLAO</name>
<evidence type="ECO:0000313" key="6">
    <source>
        <dbReference type="EMBL" id="PJJ64195.1"/>
    </source>
</evidence>
<dbReference type="PROSITE" id="PS50106">
    <property type="entry name" value="PDZ"/>
    <property type="match status" value="1"/>
</dbReference>
<evidence type="ECO:0000313" key="7">
    <source>
        <dbReference type="Proteomes" id="UP000228740"/>
    </source>
</evidence>
<dbReference type="Proteomes" id="UP000228740">
    <property type="component" value="Unassembled WGS sequence"/>
</dbReference>
<dbReference type="RefSeq" id="WP_100377222.1">
    <property type="nucleotide sequence ID" value="NZ_PGFD01000002.1"/>
</dbReference>
<dbReference type="Pfam" id="PF13365">
    <property type="entry name" value="Trypsin_2"/>
    <property type="match status" value="1"/>
</dbReference>
<keyword evidence="3" id="KW-0378">Hydrolase</keyword>
<dbReference type="Pfam" id="PF13180">
    <property type="entry name" value="PDZ_2"/>
    <property type="match status" value="1"/>
</dbReference>
<accession>A0A2M9C190</accession>